<evidence type="ECO:0000256" key="1">
    <source>
        <dbReference type="SAM" id="MobiDB-lite"/>
    </source>
</evidence>
<dbReference type="AlphaFoldDB" id="A0AAV4WH14"/>
<dbReference type="Proteomes" id="UP001054837">
    <property type="component" value="Unassembled WGS sequence"/>
</dbReference>
<proteinExistence type="predicted"/>
<dbReference type="EMBL" id="BPLQ01014670">
    <property type="protein sequence ID" value="GIY81947.1"/>
    <property type="molecule type" value="Genomic_DNA"/>
</dbReference>
<reference evidence="2 3" key="1">
    <citation type="submission" date="2021-06" db="EMBL/GenBank/DDBJ databases">
        <title>Caerostris darwini draft genome.</title>
        <authorList>
            <person name="Kono N."/>
            <person name="Arakawa K."/>
        </authorList>
    </citation>
    <scope>NUCLEOTIDE SEQUENCE [LARGE SCALE GENOMIC DNA]</scope>
</reference>
<name>A0AAV4WH14_9ARAC</name>
<evidence type="ECO:0000313" key="3">
    <source>
        <dbReference type="Proteomes" id="UP001054837"/>
    </source>
</evidence>
<keyword evidence="3" id="KW-1185">Reference proteome</keyword>
<evidence type="ECO:0000313" key="2">
    <source>
        <dbReference type="EMBL" id="GIY81947.1"/>
    </source>
</evidence>
<accession>A0AAV4WH14</accession>
<organism evidence="2 3">
    <name type="scientific">Caerostris darwini</name>
    <dbReference type="NCBI Taxonomy" id="1538125"/>
    <lineage>
        <taxon>Eukaryota</taxon>
        <taxon>Metazoa</taxon>
        <taxon>Ecdysozoa</taxon>
        <taxon>Arthropoda</taxon>
        <taxon>Chelicerata</taxon>
        <taxon>Arachnida</taxon>
        <taxon>Araneae</taxon>
        <taxon>Araneomorphae</taxon>
        <taxon>Entelegynae</taxon>
        <taxon>Araneoidea</taxon>
        <taxon>Araneidae</taxon>
        <taxon>Caerostris</taxon>
    </lineage>
</organism>
<feature type="region of interest" description="Disordered" evidence="1">
    <location>
        <begin position="78"/>
        <end position="109"/>
    </location>
</feature>
<comment type="caution">
    <text evidence="2">The sequence shown here is derived from an EMBL/GenBank/DDBJ whole genome shotgun (WGS) entry which is preliminary data.</text>
</comment>
<sequence>MTKAQIVSTSRGIARKTLTKPYSPLVLKTPPSPEIKTGGRYISYCGATFESVDGTTRGVYDSHYYPFRAVRLVAPDSITPRSTITGPEVSPSDPGAERGNCHSSPAIAA</sequence>
<protein>
    <submittedName>
        <fullName evidence="2">Uncharacterized protein</fullName>
    </submittedName>
</protein>
<gene>
    <name evidence="2" type="ORF">CDAR_43631</name>
</gene>